<dbReference type="EMBL" id="CCYA01000290">
    <property type="protein sequence ID" value="CEH19247.1"/>
    <property type="molecule type" value="Genomic_DNA"/>
</dbReference>
<evidence type="ECO:0000313" key="3">
    <source>
        <dbReference type="Proteomes" id="UP000054845"/>
    </source>
</evidence>
<evidence type="ECO:0000313" key="2">
    <source>
        <dbReference type="EMBL" id="CEH19247.1"/>
    </source>
</evidence>
<dbReference type="AlphaFoldDB" id="A0A0P1BT62"/>
<keyword evidence="3" id="KW-1185">Reference proteome</keyword>
<dbReference type="Proteomes" id="UP000054845">
    <property type="component" value="Unassembled WGS sequence"/>
</dbReference>
<protein>
    <submittedName>
        <fullName evidence="2">Uncharacterized protein</fullName>
    </submittedName>
</protein>
<feature type="region of interest" description="Disordered" evidence="1">
    <location>
        <begin position="29"/>
        <end position="49"/>
    </location>
</feature>
<proteinExistence type="predicted"/>
<organism evidence="2 3">
    <name type="scientific">Ceraceosorus bombacis</name>
    <dbReference type="NCBI Taxonomy" id="401625"/>
    <lineage>
        <taxon>Eukaryota</taxon>
        <taxon>Fungi</taxon>
        <taxon>Dikarya</taxon>
        <taxon>Basidiomycota</taxon>
        <taxon>Ustilaginomycotina</taxon>
        <taxon>Exobasidiomycetes</taxon>
        <taxon>Ceraceosorales</taxon>
        <taxon>Ceraceosoraceae</taxon>
        <taxon>Ceraceosorus</taxon>
    </lineage>
</organism>
<reference evidence="2 3" key="1">
    <citation type="submission" date="2014-09" db="EMBL/GenBank/DDBJ databases">
        <authorList>
            <person name="Magalhaes I.L.F."/>
            <person name="Oliveira U."/>
            <person name="Santos F.R."/>
            <person name="Vidigal T.H.D.A."/>
            <person name="Brescovit A.D."/>
            <person name="Santos A.J."/>
        </authorList>
    </citation>
    <scope>NUCLEOTIDE SEQUENCE [LARGE SCALE GENOMIC DNA]</scope>
</reference>
<name>A0A0P1BT62_9BASI</name>
<evidence type="ECO:0000256" key="1">
    <source>
        <dbReference type="SAM" id="MobiDB-lite"/>
    </source>
</evidence>
<sequence length="75" mass="8399">MLRQDARHATRSRTLHLLSALRVLSERKRGVKQRRARDPQTGPLAAASCSAVRRQISDPRIPDHCHEAVHAAGRT</sequence>
<accession>A0A0P1BT62</accession>